<keyword evidence="11" id="KW-1185">Reference proteome</keyword>
<dbReference type="EMBL" id="JAGMVJ010000009">
    <property type="protein sequence ID" value="KAH7087691.1"/>
    <property type="molecule type" value="Genomic_DNA"/>
</dbReference>
<dbReference type="GO" id="GO:0004674">
    <property type="term" value="F:protein serine/threonine kinase activity"/>
    <property type="evidence" value="ECO:0007669"/>
    <property type="project" value="UniProtKB-KW"/>
</dbReference>
<dbReference type="EC" id="2.7.11.1" evidence="1"/>
<sequence>MAKVSRSDFTIIRPLAEAKNGGCNAGIYLVRGLSGTKYIEKRVDTDAIRKLYANREIEALIRLNGFPNIIRLRGYNIDYSRTGYGSIYMQHCELGSLDNLIKRFATRDARLSDEGFLWKVLWDASLALCHMFSGVSQRDIIARINDGKDIRPNKGWNGTLHRDLKPGNICLTRMTESDLYPIAVLVDFGCCTSFEDIASGLAGAARHSGNTPAFEPPESPAFCQRSDGYSLGLTIHCLARMSNHPDIKRYGTLSYRHEDDRLRELLRNCTHSNHSKRPTPGELPRLVAKGYWKWKSGRKNDGERLPWWAFE</sequence>
<comment type="catalytic activity">
    <reaction evidence="8">
        <text>L-seryl-[protein] + ATP = O-phospho-L-seryl-[protein] + ADP + H(+)</text>
        <dbReference type="Rhea" id="RHEA:17989"/>
        <dbReference type="Rhea" id="RHEA-COMP:9863"/>
        <dbReference type="Rhea" id="RHEA-COMP:11604"/>
        <dbReference type="ChEBI" id="CHEBI:15378"/>
        <dbReference type="ChEBI" id="CHEBI:29999"/>
        <dbReference type="ChEBI" id="CHEBI:30616"/>
        <dbReference type="ChEBI" id="CHEBI:83421"/>
        <dbReference type="ChEBI" id="CHEBI:456216"/>
        <dbReference type="EC" id="2.7.11.1"/>
    </reaction>
</comment>
<keyword evidence="5 10" id="KW-0418">Kinase</keyword>
<organism evidence="10 11">
    <name type="scientific">Paraphoma chrysanthemicola</name>
    <dbReference type="NCBI Taxonomy" id="798071"/>
    <lineage>
        <taxon>Eukaryota</taxon>
        <taxon>Fungi</taxon>
        <taxon>Dikarya</taxon>
        <taxon>Ascomycota</taxon>
        <taxon>Pezizomycotina</taxon>
        <taxon>Dothideomycetes</taxon>
        <taxon>Pleosporomycetidae</taxon>
        <taxon>Pleosporales</taxon>
        <taxon>Pleosporineae</taxon>
        <taxon>Phaeosphaeriaceae</taxon>
        <taxon>Paraphoma</taxon>
    </lineage>
</organism>
<feature type="domain" description="Protein kinase" evidence="9">
    <location>
        <begin position="9"/>
        <end position="292"/>
    </location>
</feature>
<dbReference type="SMART" id="SM00220">
    <property type="entry name" value="S_TKc"/>
    <property type="match status" value="1"/>
</dbReference>
<accession>A0A8K0VZN2</accession>
<dbReference type="AlphaFoldDB" id="A0A8K0VZN2"/>
<dbReference type="PANTHER" id="PTHR43671:SF98">
    <property type="entry name" value="SERINE_THREONINE-PROTEIN KINASE NEK11"/>
    <property type="match status" value="1"/>
</dbReference>
<evidence type="ECO:0000259" key="9">
    <source>
        <dbReference type="PROSITE" id="PS50011"/>
    </source>
</evidence>
<dbReference type="OrthoDB" id="310217at2759"/>
<evidence type="ECO:0000313" key="11">
    <source>
        <dbReference type="Proteomes" id="UP000813461"/>
    </source>
</evidence>
<evidence type="ECO:0000256" key="8">
    <source>
        <dbReference type="ARBA" id="ARBA00048679"/>
    </source>
</evidence>
<evidence type="ECO:0000256" key="1">
    <source>
        <dbReference type="ARBA" id="ARBA00012513"/>
    </source>
</evidence>
<name>A0A8K0VZN2_9PLEO</name>
<evidence type="ECO:0000256" key="7">
    <source>
        <dbReference type="ARBA" id="ARBA00047899"/>
    </source>
</evidence>
<keyword evidence="2" id="KW-0723">Serine/threonine-protein kinase</keyword>
<evidence type="ECO:0000256" key="4">
    <source>
        <dbReference type="ARBA" id="ARBA00022741"/>
    </source>
</evidence>
<dbReference type="PANTHER" id="PTHR43671">
    <property type="entry name" value="SERINE/THREONINE-PROTEIN KINASE NEK"/>
    <property type="match status" value="1"/>
</dbReference>
<evidence type="ECO:0000256" key="3">
    <source>
        <dbReference type="ARBA" id="ARBA00022679"/>
    </source>
</evidence>
<dbReference type="Proteomes" id="UP000813461">
    <property type="component" value="Unassembled WGS sequence"/>
</dbReference>
<dbReference type="CDD" id="cd00180">
    <property type="entry name" value="PKc"/>
    <property type="match status" value="1"/>
</dbReference>
<gene>
    <name evidence="10" type="ORF">FB567DRAFT_351816</name>
</gene>
<dbReference type="SUPFAM" id="SSF56112">
    <property type="entry name" value="Protein kinase-like (PK-like)"/>
    <property type="match status" value="1"/>
</dbReference>
<evidence type="ECO:0000313" key="10">
    <source>
        <dbReference type="EMBL" id="KAH7087691.1"/>
    </source>
</evidence>
<dbReference type="InterPro" id="IPR000719">
    <property type="entry name" value="Prot_kinase_dom"/>
</dbReference>
<evidence type="ECO:0000256" key="2">
    <source>
        <dbReference type="ARBA" id="ARBA00022527"/>
    </source>
</evidence>
<reference evidence="10" key="1">
    <citation type="journal article" date="2021" name="Nat. Commun.">
        <title>Genetic determinants of endophytism in the Arabidopsis root mycobiome.</title>
        <authorList>
            <person name="Mesny F."/>
            <person name="Miyauchi S."/>
            <person name="Thiergart T."/>
            <person name="Pickel B."/>
            <person name="Atanasova L."/>
            <person name="Karlsson M."/>
            <person name="Huettel B."/>
            <person name="Barry K.W."/>
            <person name="Haridas S."/>
            <person name="Chen C."/>
            <person name="Bauer D."/>
            <person name="Andreopoulos W."/>
            <person name="Pangilinan J."/>
            <person name="LaButti K."/>
            <person name="Riley R."/>
            <person name="Lipzen A."/>
            <person name="Clum A."/>
            <person name="Drula E."/>
            <person name="Henrissat B."/>
            <person name="Kohler A."/>
            <person name="Grigoriev I.V."/>
            <person name="Martin F.M."/>
            <person name="Hacquard S."/>
        </authorList>
    </citation>
    <scope>NUCLEOTIDE SEQUENCE</scope>
    <source>
        <strain evidence="10">MPI-SDFR-AT-0120</strain>
    </source>
</reference>
<proteinExistence type="predicted"/>
<keyword evidence="4" id="KW-0547">Nucleotide-binding</keyword>
<dbReference type="GO" id="GO:0005524">
    <property type="term" value="F:ATP binding"/>
    <property type="evidence" value="ECO:0007669"/>
    <property type="project" value="UniProtKB-KW"/>
</dbReference>
<dbReference type="InterPro" id="IPR050660">
    <property type="entry name" value="NEK_Ser/Thr_kinase"/>
</dbReference>
<comment type="caution">
    <text evidence="10">The sequence shown here is derived from an EMBL/GenBank/DDBJ whole genome shotgun (WGS) entry which is preliminary data.</text>
</comment>
<comment type="catalytic activity">
    <reaction evidence="7">
        <text>L-threonyl-[protein] + ATP = O-phospho-L-threonyl-[protein] + ADP + H(+)</text>
        <dbReference type="Rhea" id="RHEA:46608"/>
        <dbReference type="Rhea" id="RHEA-COMP:11060"/>
        <dbReference type="Rhea" id="RHEA-COMP:11605"/>
        <dbReference type="ChEBI" id="CHEBI:15378"/>
        <dbReference type="ChEBI" id="CHEBI:30013"/>
        <dbReference type="ChEBI" id="CHEBI:30616"/>
        <dbReference type="ChEBI" id="CHEBI:61977"/>
        <dbReference type="ChEBI" id="CHEBI:456216"/>
        <dbReference type="EC" id="2.7.11.1"/>
    </reaction>
</comment>
<evidence type="ECO:0000256" key="5">
    <source>
        <dbReference type="ARBA" id="ARBA00022777"/>
    </source>
</evidence>
<protein>
    <recommendedName>
        <fullName evidence="1">non-specific serine/threonine protein kinase</fullName>
        <ecNumber evidence="1">2.7.11.1</ecNumber>
    </recommendedName>
</protein>
<evidence type="ECO:0000256" key="6">
    <source>
        <dbReference type="ARBA" id="ARBA00022840"/>
    </source>
</evidence>
<dbReference type="PROSITE" id="PS50011">
    <property type="entry name" value="PROTEIN_KINASE_DOM"/>
    <property type="match status" value="1"/>
</dbReference>
<dbReference type="InterPro" id="IPR011009">
    <property type="entry name" value="Kinase-like_dom_sf"/>
</dbReference>
<keyword evidence="3" id="KW-0808">Transferase</keyword>
<dbReference type="Gene3D" id="1.10.510.10">
    <property type="entry name" value="Transferase(Phosphotransferase) domain 1"/>
    <property type="match status" value="1"/>
</dbReference>
<keyword evidence="6" id="KW-0067">ATP-binding</keyword>